<dbReference type="PROSITE" id="PS51806">
    <property type="entry name" value="DOG1"/>
    <property type="match status" value="1"/>
</dbReference>
<dbReference type="KEGG" id="cqi:110701473"/>
<accession>A0A803L4V9</accession>
<feature type="compositionally biased region" description="Low complexity" evidence="1">
    <location>
        <begin position="1"/>
        <end position="13"/>
    </location>
</feature>
<evidence type="ECO:0000256" key="1">
    <source>
        <dbReference type="SAM" id="MobiDB-lite"/>
    </source>
</evidence>
<dbReference type="EnsemblPlants" id="AUR62006898-RA">
    <property type="protein sequence ID" value="AUR62006898-RA:cds"/>
    <property type="gene ID" value="AUR62006898"/>
</dbReference>
<organism evidence="3 4">
    <name type="scientific">Chenopodium quinoa</name>
    <name type="common">Quinoa</name>
    <dbReference type="NCBI Taxonomy" id="63459"/>
    <lineage>
        <taxon>Eukaryota</taxon>
        <taxon>Viridiplantae</taxon>
        <taxon>Streptophyta</taxon>
        <taxon>Embryophyta</taxon>
        <taxon>Tracheophyta</taxon>
        <taxon>Spermatophyta</taxon>
        <taxon>Magnoliopsida</taxon>
        <taxon>eudicotyledons</taxon>
        <taxon>Gunneridae</taxon>
        <taxon>Pentapetalae</taxon>
        <taxon>Caryophyllales</taxon>
        <taxon>Chenopodiaceae</taxon>
        <taxon>Chenopodioideae</taxon>
        <taxon>Atripliceae</taxon>
        <taxon>Chenopodium</taxon>
    </lineage>
</organism>
<evidence type="ECO:0000313" key="4">
    <source>
        <dbReference type="Proteomes" id="UP000596660"/>
    </source>
</evidence>
<dbReference type="AlphaFoldDB" id="A0A803L4V9"/>
<dbReference type="OMA" id="PTMAFQL"/>
<dbReference type="InterPro" id="IPR051886">
    <property type="entry name" value="Seed_Dev/Stress_Resp_Reg"/>
</dbReference>
<keyword evidence="4" id="KW-1185">Reference proteome</keyword>
<dbReference type="GO" id="GO:0006351">
    <property type="term" value="P:DNA-templated transcription"/>
    <property type="evidence" value="ECO:0007669"/>
    <property type="project" value="InterPro"/>
</dbReference>
<dbReference type="RefSeq" id="XP_021734814.1">
    <property type="nucleotide sequence ID" value="XM_021879122.1"/>
</dbReference>
<dbReference type="OrthoDB" id="542841at2759"/>
<dbReference type="Pfam" id="PF14144">
    <property type="entry name" value="DOG1"/>
    <property type="match status" value="1"/>
</dbReference>
<dbReference type="InterPro" id="IPR025422">
    <property type="entry name" value="TGA_domain"/>
</dbReference>
<protein>
    <recommendedName>
        <fullName evidence="2">DOG1 domain-containing protein</fullName>
    </recommendedName>
</protein>
<feature type="compositionally biased region" description="Basic and acidic residues" evidence="1">
    <location>
        <begin position="281"/>
        <end position="292"/>
    </location>
</feature>
<dbReference type="PANTHER" id="PTHR46354:SF4">
    <property type="entry name" value="PROTEIN DOG1-LIKE 3"/>
    <property type="match status" value="1"/>
</dbReference>
<feature type="domain" description="DOG1" evidence="2">
    <location>
        <begin position="34"/>
        <end position="284"/>
    </location>
</feature>
<dbReference type="GeneID" id="110701473"/>
<sequence>MQSSNSNSPLSSLEPGPKSNLPKRKFEYQSESKPAPFNKFFLDWLQVQERDLEELKSMVKTHSESTRQLQELVDRVMTHYDEFYRARSESIKENVLLVLNPDWLSKLEDAFLWLGGWRPTTAVHLLYSKAGLQFEARLSELLSGVNSDDLSNLSPSQLVRVDELQRQTIHQERKLTEILASHQETMADSSMVELSENYTELKRDAESAARKSDRVDSVKDRVDSALAPKEHGLEDILRKADDLRLKTLKSVVDILTPIQAVHFLIADTQLHLRVHEWGKLKDEDAKSSKEARGFVGPGGPQPSP</sequence>
<feature type="region of interest" description="Disordered" evidence="1">
    <location>
        <begin position="1"/>
        <end position="31"/>
    </location>
</feature>
<feature type="region of interest" description="Disordered" evidence="1">
    <location>
        <begin position="281"/>
        <end position="304"/>
    </location>
</feature>
<proteinExistence type="predicted"/>
<reference evidence="3" key="2">
    <citation type="submission" date="2021-03" db="UniProtKB">
        <authorList>
            <consortium name="EnsemblPlants"/>
        </authorList>
    </citation>
    <scope>IDENTIFICATION</scope>
</reference>
<dbReference type="SMR" id="A0A803L4V9"/>
<dbReference type="Proteomes" id="UP000596660">
    <property type="component" value="Unplaced"/>
</dbReference>
<reference evidence="3" key="1">
    <citation type="journal article" date="2017" name="Nature">
        <title>The genome of Chenopodium quinoa.</title>
        <authorList>
            <person name="Jarvis D.E."/>
            <person name="Ho Y.S."/>
            <person name="Lightfoot D.J."/>
            <person name="Schmoeckel S.M."/>
            <person name="Li B."/>
            <person name="Borm T.J.A."/>
            <person name="Ohyanagi H."/>
            <person name="Mineta K."/>
            <person name="Michell C.T."/>
            <person name="Saber N."/>
            <person name="Kharbatia N.M."/>
            <person name="Rupper R.R."/>
            <person name="Sharp A.R."/>
            <person name="Dally N."/>
            <person name="Boughton B.A."/>
            <person name="Woo Y.H."/>
            <person name="Gao G."/>
            <person name="Schijlen E.G.W.M."/>
            <person name="Guo X."/>
            <person name="Momin A.A."/>
            <person name="Negrao S."/>
            <person name="Al-Babili S."/>
            <person name="Gehring C."/>
            <person name="Roessner U."/>
            <person name="Jung C."/>
            <person name="Murphy K."/>
            <person name="Arold S.T."/>
            <person name="Gojobori T."/>
            <person name="van der Linden C.G."/>
            <person name="van Loo E.N."/>
            <person name="Jellen E.N."/>
            <person name="Maughan P.J."/>
            <person name="Tester M."/>
        </authorList>
    </citation>
    <scope>NUCLEOTIDE SEQUENCE [LARGE SCALE GENOMIC DNA]</scope>
    <source>
        <strain evidence="3">cv. PI 614886</strain>
    </source>
</reference>
<name>A0A803L4V9_CHEQI</name>
<dbReference type="Gramene" id="AUR62006898-RA">
    <property type="protein sequence ID" value="AUR62006898-RA:cds"/>
    <property type="gene ID" value="AUR62006898"/>
</dbReference>
<dbReference type="PANTHER" id="PTHR46354">
    <property type="entry name" value="DOG1 DOMAIN-CONTAINING PROTEIN"/>
    <property type="match status" value="1"/>
</dbReference>
<dbReference type="GO" id="GO:0043565">
    <property type="term" value="F:sequence-specific DNA binding"/>
    <property type="evidence" value="ECO:0007669"/>
    <property type="project" value="InterPro"/>
</dbReference>
<evidence type="ECO:0000313" key="3">
    <source>
        <dbReference type="EnsemblPlants" id="AUR62006898-RA:cds"/>
    </source>
</evidence>
<gene>
    <name evidence="3" type="primary">LOC110701473</name>
</gene>
<evidence type="ECO:0000259" key="2">
    <source>
        <dbReference type="PROSITE" id="PS51806"/>
    </source>
</evidence>